<dbReference type="PANTHER" id="PTHR35561">
    <property type="entry name" value="RNA 2',3'-CYCLIC PHOSPHODIESTERASE"/>
    <property type="match status" value="1"/>
</dbReference>
<feature type="short sequence motif" description="HXTX 2" evidence="2">
    <location>
        <begin position="134"/>
        <end position="137"/>
    </location>
</feature>
<reference evidence="4" key="1">
    <citation type="journal article" date="2019" name="Int. J. Syst. Evol. Microbiol.">
        <title>The Global Catalogue of Microorganisms (GCM) 10K type strain sequencing project: providing services to taxonomists for standard genome sequencing and annotation.</title>
        <authorList>
            <consortium name="The Broad Institute Genomics Platform"/>
            <consortium name="The Broad Institute Genome Sequencing Center for Infectious Disease"/>
            <person name="Wu L."/>
            <person name="Ma J."/>
        </authorList>
    </citation>
    <scope>NUCLEOTIDE SEQUENCE [LARGE SCALE GENOMIC DNA]</scope>
    <source>
        <strain evidence="4">CCUG 59189</strain>
    </source>
</reference>
<feature type="active site" description="Proton acceptor" evidence="2">
    <location>
        <position position="134"/>
    </location>
</feature>
<dbReference type="EMBL" id="JBHTLM010000001">
    <property type="protein sequence ID" value="MFD1175110.1"/>
    <property type="molecule type" value="Genomic_DNA"/>
</dbReference>
<dbReference type="HAMAP" id="MF_01940">
    <property type="entry name" value="RNA_CPDase"/>
    <property type="match status" value="1"/>
</dbReference>
<dbReference type="Pfam" id="PF13563">
    <property type="entry name" value="2_5_RNA_ligase2"/>
    <property type="match status" value="1"/>
</dbReference>
<evidence type="ECO:0000313" key="4">
    <source>
        <dbReference type="Proteomes" id="UP001597262"/>
    </source>
</evidence>
<dbReference type="PANTHER" id="PTHR35561:SF1">
    <property type="entry name" value="RNA 2',3'-CYCLIC PHOSPHODIESTERASE"/>
    <property type="match status" value="1"/>
</dbReference>
<keyword evidence="4" id="KW-1185">Reference proteome</keyword>
<name>A0ABW3RSJ9_9BACL</name>
<dbReference type="EC" id="3.1.4.58" evidence="2"/>
<dbReference type="Proteomes" id="UP001597262">
    <property type="component" value="Unassembled WGS sequence"/>
</dbReference>
<proteinExistence type="inferred from homology"/>
<evidence type="ECO:0000313" key="3">
    <source>
        <dbReference type="EMBL" id="MFD1175110.1"/>
    </source>
</evidence>
<feature type="active site" description="Proton donor" evidence="2">
    <location>
        <position position="47"/>
    </location>
</feature>
<comment type="catalytic activity">
    <reaction evidence="2">
        <text>a 3'-end 2',3'-cyclophospho-ribonucleotide-RNA + H2O = a 3'-end 2'-phospho-ribonucleotide-RNA + H(+)</text>
        <dbReference type="Rhea" id="RHEA:11828"/>
        <dbReference type="Rhea" id="RHEA-COMP:10464"/>
        <dbReference type="Rhea" id="RHEA-COMP:17353"/>
        <dbReference type="ChEBI" id="CHEBI:15377"/>
        <dbReference type="ChEBI" id="CHEBI:15378"/>
        <dbReference type="ChEBI" id="CHEBI:83064"/>
        <dbReference type="ChEBI" id="CHEBI:173113"/>
        <dbReference type="EC" id="3.1.4.58"/>
    </reaction>
</comment>
<feature type="short sequence motif" description="HXTX 1" evidence="2">
    <location>
        <begin position="47"/>
        <end position="50"/>
    </location>
</feature>
<evidence type="ECO:0000256" key="2">
    <source>
        <dbReference type="HAMAP-Rule" id="MF_01940"/>
    </source>
</evidence>
<dbReference type="RefSeq" id="WP_379316126.1">
    <property type="nucleotide sequence ID" value="NZ_JBHTLM010000001.1"/>
</dbReference>
<organism evidence="3 4">
    <name type="scientific">Paenibacillus puldeungensis</name>
    <dbReference type="NCBI Taxonomy" id="696536"/>
    <lineage>
        <taxon>Bacteria</taxon>
        <taxon>Bacillati</taxon>
        <taxon>Bacillota</taxon>
        <taxon>Bacilli</taxon>
        <taxon>Bacillales</taxon>
        <taxon>Paenibacillaceae</taxon>
        <taxon>Paenibacillus</taxon>
    </lineage>
</organism>
<dbReference type="SUPFAM" id="SSF55144">
    <property type="entry name" value="LigT-like"/>
    <property type="match status" value="1"/>
</dbReference>
<evidence type="ECO:0000256" key="1">
    <source>
        <dbReference type="ARBA" id="ARBA00022801"/>
    </source>
</evidence>
<comment type="function">
    <text evidence="2">Hydrolyzes RNA 2',3'-cyclic phosphodiester to an RNA 2'-phosphomonoester.</text>
</comment>
<comment type="similarity">
    <text evidence="2">Belongs to the 2H phosphoesterase superfamily. ThpR family.</text>
</comment>
<keyword evidence="1 2" id="KW-0378">Hydrolase</keyword>
<sequence length="187" mass="21728">MLGQKEAWRIFIAVPIPQDVKHKMQAWCSEREELLQFRKWVYTEDYHITVQFLGDMMPERLDQLEVGLKRAIENTPEFSIEAAGCGTFGRPASPSVLWAGVRGDIAALSRLQQKVTEANRALGFVPEERRYTPHITLARKYREDARLNLEVLNSAPEFGSWLVDRLVVYRTHMHERPMYEVVRTITL</sequence>
<comment type="caution">
    <text evidence="3">The sequence shown here is derived from an EMBL/GenBank/DDBJ whole genome shotgun (WGS) entry which is preliminary data.</text>
</comment>
<dbReference type="InterPro" id="IPR004175">
    <property type="entry name" value="RNA_CPDase"/>
</dbReference>
<protein>
    <recommendedName>
        <fullName evidence="2">RNA 2',3'-cyclic phosphodiesterase</fullName>
        <shortName evidence="2">RNA 2',3'-CPDase</shortName>
        <ecNumber evidence="2">3.1.4.58</ecNumber>
    </recommendedName>
</protein>
<dbReference type="InterPro" id="IPR009097">
    <property type="entry name" value="Cyclic_Pdiesterase"/>
</dbReference>
<dbReference type="NCBIfam" id="TIGR02258">
    <property type="entry name" value="2_5_ligase"/>
    <property type="match status" value="1"/>
</dbReference>
<gene>
    <name evidence="3" type="primary">thpR</name>
    <name evidence="3" type="ORF">ACFQ3W_02140</name>
</gene>
<accession>A0ABW3RSJ9</accession>
<dbReference type="Gene3D" id="3.90.1140.10">
    <property type="entry name" value="Cyclic phosphodiesterase"/>
    <property type="match status" value="1"/>
</dbReference>